<evidence type="ECO:0008006" key="4">
    <source>
        <dbReference type="Google" id="ProtNLM"/>
    </source>
</evidence>
<feature type="chain" id="PRO_5036719378" description="DUF3833 domain-containing protein" evidence="1">
    <location>
        <begin position="28"/>
        <end position="196"/>
    </location>
</feature>
<protein>
    <recommendedName>
        <fullName evidence="4">DUF3833 domain-containing protein</fullName>
    </recommendedName>
</protein>
<dbReference type="RefSeq" id="WP_188917251.1">
    <property type="nucleotide sequence ID" value="NZ_BMPZ01000001.1"/>
</dbReference>
<reference evidence="2" key="2">
    <citation type="submission" date="2020-09" db="EMBL/GenBank/DDBJ databases">
        <authorList>
            <person name="Sun Q."/>
            <person name="Ohkuma M."/>
        </authorList>
    </citation>
    <scope>NUCLEOTIDE SEQUENCE</scope>
    <source>
        <strain evidence="2">JCM 30804</strain>
    </source>
</reference>
<keyword evidence="1" id="KW-0732">Signal</keyword>
<dbReference type="Pfam" id="PF12915">
    <property type="entry name" value="DUF3833"/>
    <property type="match status" value="1"/>
</dbReference>
<dbReference type="AlphaFoldDB" id="A0A917JIF9"/>
<sequence>MGDLKSKSCVVKTLKWFFLGGACFVLAACSGNQLSAYKNTTPELSLKRFFVGELTAAGVVENFSGQVIRKFNVTMQANWQADELTLKEWFTYDDGEKQLRTWVIQDLGNGRYSGTAGDILGEATGQAMGSALQWQYDMNLVVDGSEYQVSFDDWMFLVNENTIINRSDINKFGIKVASVLLVIQKQPSHSSTVSIE</sequence>
<accession>A0A917JIF9</accession>
<reference evidence="2" key="1">
    <citation type="journal article" date="2014" name="Int. J. Syst. Evol. Microbiol.">
        <title>Complete genome sequence of Corynebacterium casei LMG S-19264T (=DSM 44701T), isolated from a smear-ripened cheese.</title>
        <authorList>
            <consortium name="US DOE Joint Genome Institute (JGI-PGF)"/>
            <person name="Walter F."/>
            <person name="Albersmeier A."/>
            <person name="Kalinowski J."/>
            <person name="Ruckert C."/>
        </authorList>
    </citation>
    <scope>NUCLEOTIDE SEQUENCE</scope>
    <source>
        <strain evidence="2">JCM 30804</strain>
    </source>
</reference>
<dbReference type="EMBL" id="BMPZ01000001">
    <property type="protein sequence ID" value="GGI69808.1"/>
    <property type="molecule type" value="Genomic_DNA"/>
</dbReference>
<dbReference type="InterPro" id="IPR024409">
    <property type="entry name" value="DUF3833"/>
</dbReference>
<gene>
    <name evidence="2" type="ORF">GCM10009332_03670</name>
</gene>
<evidence type="ECO:0000313" key="3">
    <source>
        <dbReference type="Proteomes" id="UP000613743"/>
    </source>
</evidence>
<organism evidence="2 3">
    <name type="scientific">Shewanella gelidii</name>
    <dbReference type="NCBI Taxonomy" id="1642821"/>
    <lineage>
        <taxon>Bacteria</taxon>
        <taxon>Pseudomonadati</taxon>
        <taxon>Pseudomonadota</taxon>
        <taxon>Gammaproteobacteria</taxon>
        <taxon>Alteromonadales</taxon>
        <taxon>Shewanellaceae</taxon>
        <taxon>Shewanella</taxon>
    </lineage>
</organism>
<name>A0A917JIF9_9GAMM</name>
<comment type="caution">
    <text evidence="2">The sequence shown here is derived from an EMBL/GenBank/DDBJ whole genome shotgun (WGS) entry which is preliminary data.</text>
</comment>
<dbReference type="PROSITE" id="PS51257">
    <property type="entry name" value="PROKAR_LIPOPROTEIN"/>
    <property type="match status" value="1"/>
</dbReference>
<feature type="signal peptide" evidence="1">
    <location>
        <begin position="1"/>
        <end position="27"/>
    </location>
</feature>
<evidence type="ECO:0000256" key="1">
    <source>
        <dbReference type="SAM" id="SignalP"/>
    </source>
</evidence>
<keyword evidence="3" id="KW-1185">Reference proteome</keyword>
<dbReference type="Proteomes" id="UP000613743">
    <property type="component" value="Unassembled WGS sequence"/>
</dbReference>
<proteinExistence type="predicted"/>
<evidence type="ECO:0000313" key="2">
    <source>
        <dbReference type="EMBL" id="GGI69808.1"/>
    </source>
</evidence>